<organism evidence="3 4">
    <name type="scientific">Tetrahymena thermophila (strain SB210)</name>
    <dbReference type="NCBI Taxonomy" id="312017"/>
    <lineage>
        <taxon>Eukaryota</taxon>
        <taxon>Sar</taxon>
        <taxon>Alveolata</taxon>
        <taxon>Ciliophora</taxon>
        <taxon>Intramacronucleata</taxon>
        <taxon>Oligohymenophorea</taxon>
        <taxon>Hymenostomatida</taxon>
        <taxon>Tetrahymenina</taxon>
        <taxon>Tetrahymenidae</taxon>
        <taxon>Tetrahymena</taxon>
    </lineage>
</organism>
<evidence type="ECO:0000256" key="1">
    <source>
        <dbReference type="SAM" id="Coils"/>
    </source>
</evidence>
<keyword evidence="1" id="KW-0175">Coiled coil</keyword>
<protein>
    <submittedName>
        <fullName evidence="3">Uncharacterized protein</fullName>
    </submittedName>
</protein>
<dbReference type="InParanoid" id="I7MAN2"/>
<feature type="region of interest" description="Disordered" evidence="2">
    <location>
        <begin position="593"/>
        <end position="617"/>
    </location>
</feature>
<evidence type="ECO:0000313" key="3">
    <source>
        <dbReference type="EMBL" id="EAS04925.2"/>
    </source>
</evidence>
<feature type="region of interest" description="Disordered" evidence="2">
    <location>
        <begin position="841"/>
        <end position="876"/>
    </location>
</feature>
<evidence type="ECO:0000313" key="4">
    <source>
        <dbReference type="Proteomes" id="UP000009168"/>
    </source>
</evidence>
<feature type="compositionally biased region" description="Basic and acidic residues" evidence="2">
    <location>
        <begin position="808"/>
        <end position="819"/>
    </location>
</feature>
<feature type="coiled-coil region" evidence="1">
    <location>
        <begin position="1482"/>
        <end position="1509"/>
    </location>
</feature>
<feature type="region of interest" description="Disordered" evidence="2">
    <location>
        <begin position="1"/>
        <end position="31"/>
    </location>
</feature>
<dbReference type="KEGG" id="tet:TTHERM_00684690"/>
<gene>
    <name evidence="3" type="ORF">TTHERM_00684690</name>
</gene>
<keyword evidence="4" id="KW-1185">Reference proteome</keyword>
<feature type="compositionally biased region" description="Polar residues" evidence="2">
    <location>
        <begin position="7"/>
        <end position="23"/>
    </location>
</feature>
<sequence length="1512" mass="172407">MNEQLKRSASQVNQSSTRGNQTLLIKPPTSPFIDNVKKERLYSPPIQHRRAIQPSSSSAISSSFTSLSSLNVQESIHTLLPKPPLSVTNRQSPSLLQANPTLVSADFSRGNIVQQIHQKLIQQRSLPIQERGANISYNGTANHEQQGNLKLVNNIRNSSPMLARRNINLSNSMNNNNSGNKLSNSASHNNSIDVVVNNPQENMQQDIVLSNEKEYLKSQLRQINEKQIFLTTSPLPVQQSSQGNYVVSPPQSIRITTKSDVQQFNSPISPQYNGIQQTTLMTSPTQTVYSPLQVQNSQISSQKFIPSAYQQTATFVKQNITNRTIQENQINQGSQVVKKQTANLSESALKLLDTYQKQKDILFENNLNQQPAQISNNTSKYQNDVIGGNSISQSIKSISQTNYRPALSTPNIIYPQQQTKIQYPSIPNQQNISRPVTSLVETQLNIQKPENMQPPLEKQRSCSQKNGLNQQTNSQVNAINYSSITSQLAPGSCALTKIISRPVTTKEEKDLIEEYKLKNNQRRNSFSSSGKSNTNQLPTVQEAALEQSMRLSSLLVNTSVFNQAKNSASQSRENSVESNSFQQNDVLAQNKQTFQDNTRKVSPQSNSESYQHQQSSWGNSLNGFREFGNQNQIMVYEDFDAEKESIALNEDLAVQTDFCQEQYEVTKEIIKTCRDEEQREVIKSAQTNYVEESDHNNQLSNNIDQTKQLEQEIPTKDEIIEEDINQFKKDYQNQKKESKYKDAQTSPIRTIKAKYSSQELNSLITDTNLFESKTLVESQFVITESSTVQNTQQNISDSNKNGVKLNTRHSDRIAPRNKDLKQEIVDEDYMKIRKKEIYQQIKEKKLNKKSNSGTTKTPRGNSNARQQKPSTPNNKQTANLQITEKIIAQNQSPQTKRESRISLDSLNLNMNNNNTQQNQLKQSKNSFDVSVSDSQTQSITSVQQLALQKRDEILDKIKHIDEQIIKHQKIQNMQKDDDISQLKQQNKMIIANSNLDSNINNAQSNIQNRSSHISQRSNVDDTPIKKIQQNSFQLQPSSDNNIQLPISQQPIINKNEKQQIKRSESNTSIRRQGSNKKIEGFVIQSNEVSLQQCNMSNPNTSVSTTAQVTAKNTQSQNYLNIGTNKFLNHFKDSFVNKNSKISDFSNDITQAQKQLMNKGYNKNYKQYTSAVSQPTSSRSTNNIKKKDLKISNFLDKSQESRQTCQSSTTANKNKHLKYDFLQKKQEGESIIDLSKSKNSLNFNNTKENLVNEPLGVINLFEIKNKKRDSSILNKHQQRDDVIYSQSPTQNHYFRVADKLKEYETKEFTLDSKKYNTQSRNRDQQSNTKGISMADYSATDYESKQSAKFNSVLQDMSNFHSDSKNIGFTLIPPTQELDLEAEHNKRLMKQNKIQEYNNNPYLLKKEEEVSFQEGKQNVQIKGNKYQFSFENNFDQEDKIPSCSFASKNYEGNGFAYDFSPIPAKNKVDDNLSEISHNYLQEQQEQLTQMQAKQFNRLEKLEEKLAKKKQQQNY</sequence>
<name>I7MAN2_TETTS</name>
<accession>I7MAN2</accession>
<feature type="region of interest" description="Disordered" evidence="2">
    <location>
        <begin position="447"/>
        <end position="469"/>
    </location>
</feature>
<feature type="compositionally biased region" description="Polar residues" evidence="2">
    <location>
        <begin position="789"/>
        <end position="801"/>
    </location>
</feature>
<dbReference type="RefSeq" id="XP_001025170.2">
    <property type="nucleotide sequence ID" value="XM_001025170.3"/>
</dbReference>
<feature type="compositionally biased region" description="Polar residues" evidence="2">
    <location>
        <begin position="849"/>
        <end position="876"/>
    </location>
</feature>
<dbReference type="GeneID" id="7830701"/>
<feature type="region of interest" description="Disordered" evidence="2">
    <location>
        <begin position="1056"/>
        <end position="1075"/>
    </location>
</feature>
<dbReference type="Proteomes" id="UP000009168">
    <property type="component" value="Unassembled WGS sequence"/>
</dbReference>
<dbReference type="STRING" id="312017.I7MAN2"/>
<evidence type="ECO:0000256" key="2">
    <source>
        <dbReference type="SAM" id="MobiDB-lite"/>
    </source>
</evidence>
<feature type="region of interest" description="Disordered" evidence="2">
    <location>
        <begin position="789"/>
        <end position="819"/>
    </location>
</feature>
<dbReference type="EMBL" id="GG662435">
    <property type="protein sequence ID" value="EAS04925.2"/>
    <property type="molecule type" value="Genomic_DNA"/>
</dbReference>
<proteinExistence type="predicted"/>
<reference evidence="4" key="1">
    <citation type="journal article" date="2006" name="PLoS Biol.">
        <title>Macronuclear genome sequence of the ciliate Tetrahymena thermophila, a model eukaryote.</title>
        <authorList>
            <person name="Eisen J.A."/>
            <person name="Coyne R.S."/>
            <person name="Wu M."/>
            <person name="Wu D."/>
            <person name="Thiagarajan M."/>
            <person name="Wortman J.R."/>
            <person name="Badger J.H."/>
            <person name="Ren Q."/>
            <person name="Amedeo P."/>
            <person name="Jones K.M."/>
            <person name="Tallon L.J."/>
            <person name="Delcher A.L."/>
            <person name="Salzberg S.L."/>
            <person name="Silva J.C."/>
            <person name="Haas B.J."/>
            <person name="Majoros W.H."/>
            <person name="Farzad M."/>
            <person name="Carlton J.M."/>
            <person name="Smith R.K. Jr."/>
            <person name="Garg J."/>
            <person name="Pearlman R.E."/>
            <person name="Karrer K.M."/>
            <person name="Sun L."/>
            <person name="Manning G."/>
            <person name="Elde N.C."/>
            <person name="Turkewitz A.P."/>
            <person name="Asai D.J."/>
            <person name="Wilkes D.E."/>
            <person name="Wang Y."/>
            <person name="Cai H."/>
            <person name="Collins K."/>
            <person name="Stewart B.A."/>
            <person name="Lee S.R."/>
            <person name="Wilamowska K."/>
            <person name="Weinberg Z."/>
            <person name="Ruzzo W.L."/>
            <person name="Wloga D."/>
            <person name="Gaertig J."/>
            <person name="Frankel J."/>
            <person name="Tsao C.-C."/>
            <person name="Gorovsky M.A."/>
            <person name="Keeling P.J."/>
            <person name="Waller R.F."/>
            <person name="Patron N.J."/>
            <person name="Cherry J.M."/>
            <person name="Stover N.A."/>
            <person name="Krieger C.J."/>
            <person name="del Toro C."/>
            <person name="Ryder H.F."/>
            <person name="Williamson S.C."/>
            <person name="Barbeau R.A."/>
            <person name="Hamilton E.P."/>
            <person name="Orias E."/>
        </authorList>
    </citation>
    <scope>NUCLEOTIDE SEQUENCE [LARGE SCALE GENOMIC DNA]</scope>
    <source>
        <strain evidence="4">SB210</strain>
    </source>
</reference>